<organism evidence="1 2">
    <name type="scientific">Caloramator quimbayensis</name>
    <dbReference type="NCBI Taxonomy" id="1147123"/>
    <lineage>
        <taxon>Bacteria</taxon>
        <taxon>Bacillati</taxon>
        <taxon>Bacillota</taxon>
        <taxon>Clostridia</taxon>
        <taxon>Eubacteriales</taxon>
        <taxon>Clostridiaceae</taxon>
        <taxon>Caloramator</taxon>
    </lineage>
</organism>
<dbReference type="InterPro" id="IPR019059">
    <property type="entry name" value="Restrct_endonuc_II_HaeIII"/>
</dbReference>
<dbReference type="EMBL" id="FUYH01000023">
    <property type="protein sequence ID" value="SKA96951.1"/>
    <property type="molecule type" value="Genomic_DNA"/>
</dbReference>
<accession>A0A1T4Y6M6</accession>
<gene>
    <name evidence="1" type="ORF">SAMN05443428_12320</name>
</gene>
<protein>
    <submittedName>
        <fullName evidence="1">HaeIII restriction endonuclease</fullName>
    </submittedName>
</protein>
<dbReference type="Pfam" id="PF09556">
    <property type="entry name" value="RE_HaeIII"/>
    <property type="match status" value="1"/>
</dbReference>
<dbReference type="Proteomes" id="UP000190105">
    <property type="component" value="Unassembled WGS sequence"/>
</dbReference>
<dbReference type="GO" id="GO:0004519">
    <property type="term" value="F:endonuclease activity"/>
    <property type="evidence" value="ECO:0007669"/>
    <property type="project" value="UniProtKB-KW"/>
</dbReference>
<proteinExistence type="predicted"/>
<keyword evidence="1" id="KW-0540">Nuclease</keyword>
<keyword evidence="1" id="KW-0378">Hydrolase</keyword>
<evidence type="ECO:0000313" key="1">
    <source>
        <dbReference type="EMBL" id="SKA96951.1"/>
    </source>
</evidence>
<sequence>MNDVSIQTELGKAFEYACLQSIYNELADSQDVVIEQNSALEIARQKYENATPDMQNKMDLGADAAIRVILRLEPQLTTPLTNVPLYLSIQEDARGQQGDVRDILCIRRQNEWEIGLSCKHNHAAVKHSRLSRTIDFGELWFGIPCSESYFIEINPLFDELEELREQGELWRNISNKEERFYVPLLEAFIRELERLNQNNQGVIPERLLHYLLGRNDFYKIITIDNRRVTQVQAFNMYGTLNRNAGRERPLINVQQLPMPTRFYNIGFKPGSRNTVLVALDNGWTISLRIHNARTEVEPSLKFDVQLVGVPPLLYSHFEPWDT</sequence>
<dbReference type="STRING" id="1147123.SAMN05443428_12320"/>
<evidence type="ECO:0000313" key="2">
    <source>
        <dbReference type="Proteomes" id="UP000190105"/>
    </source>
</evidence>
<dbReference type="AlphaFoldDB" id="A0A1T4Y6M6"/>
<keyword evidence="2" id="KW-1185">Reference proteome</keyword>
<reference evidence="2" key="1">
    <citation type="submission" date="2017-02" db="EMBL/GenBank/DDBJ databases">
        <authorList>
            <person name="Varghese N."/>
            <person name="Submissions S."/>
        </authorList>
    </citation>
    <scope>NUCLEOTIDE SEQUENCE [LARGE SCALE GENOMIC DNA]</scope>
    <source>
        <strain evidence="2">USBA 833</strain>
    </source>
</reference>
<dbReference type="RefSeq" id="WP_041734511.1">
    <property type="nucleotide sequence ID" value="NZ_FUYH01000023.1"/>
</dbReference>
<keyword evidence="1" id="KW-0255">Endonuclease</keyword>
<name>A0A1T4Y6M6_9CLOT</name>